<dbReference type="InterPro" id="IPR016035">
    <property type="entry name" value="Acyl_Trfase/lysoPLipase"/>
</dbReference>
<evidence type="ECO:0000313" key="6">
    <source>
        <dbReference type="Proteomes" id="UP000031516"/>
    </source>
</evidence>
<protein>
    <recommendedName>
        <fullName evidence="1">[acyl-carrier-protein] S-malonyltransferase</fullName>
        <ecNumber evidence="1">2.3.1.39</ecNumber>
    </recommendedName>
</protein>
<reference evidence="5 6" key="1">
    <citation type="submission" date="2014-03" db="EMBL/GenBank/DDBJ databases">
        <title>The genome of Kluyveromyces dobzhanskii.</title>
        <authorList>
            <person name="Nystedt B."/>
            <person name="Astrom S."/>
        </authorList>
    </citation>
    <scope>NUCLEOTIDE SEQUENCE [LARGE SCALE GENOMIC DNA]</scope>
    <source>
        <strain evidence="5 6">CBS 2104</strain>
    </source>
</reference>
<gene>
    <name evidence="5" type="ORF">KLDO_g1896</name>
</gene>
<evidence type="ECO:0000313" key="5">
    <source>
        <dbReference type="EMBL" id="CDO93600.1"/>
    </source>
</evidence>
<dbReference type="Proteomes" id="UP000031516">
    <property type="component" value="Unassembled WGS sequence"/>
</dbReference>
<evidence type="ECO:0000256" key="2">
    <source>
        <dbReference type="ARBA" id="ARBA00022679"/>
    </source>
</evidence>
<dbReference type="GO" id="GO:0005739">
    <property type="term" value="C:mitochondrion"/>
    <property type="evidence" value="ECO:0007669"/>
    <property type="project" value="TreeGrafter"/>
</dbReference>
<evidence type="ECO:0000256" key="1">
    <source>
        <dbReference type="ARBA" id="ARBA00013258"/>
    </source>
</evidence>
<dbReference type="GO" id="GO:0004314">
    <property type="term" value="F:[acyl-carrier-protein] S-malonyltransferase activity"/>
    <property type="evidence" value="ECO:0007669"/>
    <property type="project" value="UniProtKB-EC"/>
</dbReference>
<keyword evidence="6" id="KW-1185">Reference proteome</keyword>
<dbReference type="AlphaFoldDB" id="A0A0A8L5T1"/>
<proteinExistence type="predicted"/>
<dbReference type="Gene3D" id="3.40.366.10">
    <property type="entry name" value="Malonyl-Coenzyme A Acyl Carrier Protein, domain 2"/>
    <property type="match status" value="1"/>
</dbReference>
<comment type="caution">
    <text evidence="5">The sequence shown here is derived from an EMBL/GenBank/DDBJ whole genome shotgun (WGS) entry which is preliminary data.</text>
</comment>
<dbReference type="InterPro" id="IPR050858">
    <property type="entry name" value="Mal-CoA-ACP_Trans/PKS_FabD"/>
</dbReference>
<dbReference type="GO" id="GO:0006633">
    <property type="term" value="P:fatty acid biosynthetic process"/>
    <property type="evidence" value="ECO:0007669"/>
    <property type="project" value="TreeGrafter"/>
</dbReference>
<sequence length="323" mass="36161">MSRRLLSFTGQGSVVSADRLQHWASNVSTFSDADLIHRFSQSLEQPATIAACSNLLYRGWLTEQKNGSENGSTYVVGHSLGELNALNASVNGLAFRCKDIMEIASFRNKLMVEATQRYLKERRIADGTFEMWVVTNPRSKGLRKELTALLQDDSFNSPVPGLTGIKLANDNAPNQCVITGITGDIIAFVKKCTIEKIRHKFTKLNNPFSIPFHNNDVLRPIQEPLYDFIWQTLKENGKQHFINETVENGIISNVDGRLTDQFHTAIEKFVLGSSNIVNFVDCFKTIASELELDEAYHFGPGASIGKIIERNLKNCDMSHTFVD</sequence>
<comment type="catalytic activity">
    <reaction evidence="4">
        <text>holo-[ACP] + malonyl-CoA = malonyl-[ACP] + CoA</text>
        <dbReference type="Rhea" id="RHEA:41792"/>
        <dbReference type="Rhea" id="RHEA-COMP:9623"/>
        <dbReference type="Rhea" id="RHEA-COMP:9685"/>
        <dbReference type="ChEBI" id="CHEBI:57287"/>
        <dbReference type="ChEBI" id="CHEBI:57384"/>
        <dbReference type="ChEBI" id="CHEBI:64479"/>
        <dbReference type="ChEBI" id="CHEBI:78449"/>
        <dbReference type="EC" id="2.3.1.39"/>
    </reaction>
</comment>
<accession>A0A0A8L5T1</accession>
<dbReference type="PANTHER" id="PTHR42681:SF1">
    <property type="entry name" value="MALONYL-COA-ACYL CARRIER PROTEIN TRANSACYLASE, MITOCHONDRIAL"/>
    <property type="match status" value="1"/>
</dbReference>
<name>A0A0A8L5T1_9SACH</name>
<dbReference type="Gene3D" id="3.30.70.250">
    <property type="entry name" value="Malonyl-CoA ACP transacylase, ACP-binding"/>
    <property type="match status" value="1"/>
</dbReference>
<dbReference type="OrthoDB" id="541883at2759"/>
<dbReference type="EMBL" id="CCBQ010000026">
    <property type="protein sequence ID" value="CDO93600.1"/>
    <property type="molecule type" value="Genomic_DNA"/>
</dbReference>
<dbReference type="InterPro" id="IPR001227">
    <property type="entry name" value="Ac_transferase_dom_sf"/>
</dbReference>
<dbReference type="PANTHER" id="PTHR42681">
    <property type="entry name" value="MALONYL-COA-ACYL CARRIER PROTEIN TRANSACYLASE, MITOCHONDRIAL"/>
    <property type="match status" value="1"/>
</dbReference>
<keyword evidence="3" id="KW-0012">Acyltransferase</keyword>
<evidence type="ECO:0000256" key="3">
    <source>
        <dbReference type="ARBA" id="ARBA00023315"/>
    </source>
</evidence>
<dbReference type="SUPFAM" id="SSF52151">
    <property type="entry name" value="FabD/lysophospholipase-like"/>
    <property type="match status" value="1"/>
</dbReference>
<organism evidence="5 6">
    <name type="scientific">Kluyveromyces dobzhanskii CBS 2104</name>
    <dbReference type="NCBI Taxonomy" id="1427455"/>
    <lineage>
        <taxon>Eukaryota</taxon>
        <taxon>Fungi</taxon>
        <taxon>Dikarya</taxon>
        <taxon>Ascomycota</taxon>
        <taxon>Saccharomycotina</taxon>
        <taxon>Saccharomycetes</taxon>
        <taxon>Saccharomycetales</taxon>
        <taxon>Saccharomycetaceae</taxon>
        <taxon>Kluyveromyces</taxon>
    </lineage>
</organism>
<evidence type="ECO:0000256" key="4">
    <source>
        <dbReference type="ARBA" id="ARBA00048462"/>
    </source>
</evidence>
<keyword evidence="2" id="KW-0808">Transferase</keyword>
<dbReference type="EC" id="2.3.1.39" evidence="1"/>